<feature type="compositionally biased region" description="Acidic residues" evidence="1">
    <location>
        <begin position="202"/>
        <end position="212"/>
    </location>
</feature>
<comment type="caution">
    <text evidence="3">The sequence shown here is derived from an EMBL/GenBank/DDBJ whole genome shotgun (WGS) entry which is preliminary data.</text>
</comment>
<gene>
    <name evidence="3" type="ORF">GB864_09260</name>
</gene>
<dbReference type="Pfam" id="PF00149">
    <property type="entry name" value="Metallophos"/>
    <property type="match status" value="1"/>
</dbReference>
<sequence length="324" mass="34586">MAARTSPGAALLVAAGALGAAALAWGTLVERNRFTVREADFPVLPAGAEPIRILHVSDLHMAPWQHRKQAWVAALAELEPDLVVDTGDNLGHVRGIEGIRAAFATFRGIPGVFVNGSNDYWGPVLKNPLAYFRGPSKGNKRAPQLDTQALLGEFAELGWLDLNNRAGSIVVKGTHLEFFGVDDPHKALDRLDLIASAIDDEREDDPLGDETWPDAHTPGAPRPTVTIGVAHAPYRRVLDSFVNHGAQVLFAGHTHGGQVCVPGFGALVTNCDIPRSQVKGPSLWRHGLRAAYLNVSAGLGTSIYAPVRFACPPEVSLITLTPAP</sequence>
<evidence type="ECO:0000259" key="2">
    <source>
        <dbReference type="Pfam" id="PF00149"/>
    </source>
</evidence>
<dbReference type="EMBL" id="WSTA01000035">
    <property type="protein sequence ID" value="MWB98733.1"/>
    <property type="molecule type" value="Genomic_DNA"/>
</dbReference>
<organism evidence="3 4">
    <name type="scientific">Agromyces seonyuensis</name>
    <dbReference type="NCBI Taxonomy" id="2662446"/>
    <lineage>
        <taxon>Bacteria</taxon>
        <taxon>Bacillati</taxon>
        <taxon>Actinomycetota</taxon>
        <taxon>Actinomycetes</taxon>
        <taxon>Micrococcales</taxon>
        <taxon>Microbacteriaceae</taxon>
        <taxon>Agromyces</taxon>
    </lineage>
</organism>
<feature type="region of interest" description="Disordered" evidence="1">
    <location>
        <begin position="202"/>
        <end position="224"/>
    </location>
</feature>
<dbReference type="GO" id="GO:0009245">
    <property type="term" value="P:lipid A biosynthetic process"/>
    <property type="evidence" value="ECO:0007669"/>
    <property type="project" value="TreeGrafter"/>
</dbReference>
<feature type="domain" description="Calcineurin-like phosphoesterase" evidence="2">
    <location>
        <begin position="51"/>
        <end position="256"/>
    </location>
</feature>
<evidence type="ECO:0000256" key="1">
    <source>
        <dbReference type="SAM" id="MobiDB-lite"/>
    </source>
</evidence>
<evidence type="ECO:0000313" key="4">
    <source>
        <dbReference type="Proteomes" id="UP000438182"/>
    </source>
</evidence>
<reference evidence="3 4" key="1">
    <citation type="submission" date="2019-12" db="EMBL/GenBank/DDBJ databases">
        <authorList>
            <person name="Kim Y.S."/>
        </authorList>
    </citation>
    <scope>NUCLEOTIDE SEQUENCE [LARGE SCALE GENOMIC DNA]</scope>
    <source>
        <strain evidence="3 4">MMS17-SY077</strain>
    </source>
</reference>
<protein>
    <submittedName>
        <fullName evidence="3">Metallophosphoesterase</fullName>
    </submittedName>
</protein>
<dbReference type="InterPro" id="IPR051158">
    <property type="entry name" value="Metallophosphoesterase_sf"/>
</dbReference>
<dbReference type="SUPFAM" id="SSF56300">
    <property type="entry name" value="Metallo-dependent phosphatases"/>
    <property type="match status" value="1"/>
</dbReference>
<dbReference type="PANTHER" id="PTHR31302:SF20">
    <property type="entry name" value="CONSERVED PROTEIN"/>
    <property type="match status" value="1"/>
</dbReference>
<keyword evidence="4" id="KW-1185">Reference proteome</keyword>
<dbReference type="RefSeq" id="WP_160424335.1">
    <property type="nucleotide sequence ID" value="NZ_WSTA01000035.1"/>
</dbReference>
<accession>A0A6I4NWR7</accession>
<dbReference type="InterPro" id="IPR004843">
    <property type="entry name" value="Calcineurin-like_PHP"/>
</dbReference>
<dbReference type="AlphaFoldDB" id="A0A6I4NWR7"/>
<name>A0A6I4NWR7_9MICO</name>
<dbReference type="GO" id="GO:0016020">
    <property type="term" value="C:membrane"/>
    <property type="evidence" value="ECO:0007669"/>
    <property type="project" value="GOC"/>
</dbReference>
<dbReference type="Proteomes" id="UP000438182">
    <property type="component" value="Unassembled WGS sequence"/>
</dbReference>
<proteinExistence type="predicted"/>
<dbReference type="Gene3D" id="3.60.21.10">
    <property type="match status" value="1"/>
</dbReference>
<evidence type="ECO:0000313" key="3">
    <source>
        <dbReference type="EMBL" id="MWB98733.1"/>
    </source>
</evidence>
<dbReference type="PANTHER" id="PTHR31302">
    <property type="entry name" value="TRANSMEMBRANE PROTEIN WITH METALLOPHOSPHOESTERASE DOMAIN-RELATED"/>
    <property type="match status" value="1"/>
</dbReference>
<dbReference type="GO" id="GO:0008758">
    <property type="term" value="F:UDP-2,3-diacylglucosamine hydrolase activity"/>
    <property type="evidence" value="ECO:0007669"/>
    <property type="project" value="TreeGrafter"/>
</dbReference>
<dbReference type="InterPro" id="IPR029052">
    <property type="entry name" value="Metallo-depent_PP-like"/>
</dbReference>